<protein>
    <submittedName>
        <fullName evidence="1">Glycosyl transferase group 1</fullName>
    </submittedName>
</protein>
<evidence type="ECO:0000313" key="2">
    <source>
        <dbReference type="Proteomes" id="UP000002696"/>
    </source>
</evidence>
<dbReference type="GO" id="GO:0016740">
    <property type="term" value="F:transferase activity"/>
    <property type="evidence" value="ECO:0007669"/>
    <property type="project" value="UniProtKB-KW"/>
</dbReference>
<gene>
    <name evidence="1" type="ordered locus">Bresu_1155</name>
</gene>
<dbReference type="KEGG" id="bsb:Bresu_1155"/>
<dbReference type="STRING" id="633149.Bresu_1155"/>
<dbReference type="Gene3D" id="3.40.50.2000">
    <property type="entry name" value="Glycogen Phosphorylase B"/>
    <property type="match status" value="1"/>
</dbReference>
<reference evidence="2" key="1">
    <citation type="journal article" date="2011" name="J. Bacteriol.">
        <title>Genome sequences of eight morphologically diverse alphaproteobacteria.</title>
        <authorList>
            <consortium name="US DOE Joint Genome Institute"/>
            <person name="Brown P.J."/>
            <person name="Kysela D.T."/>
            <person name="Buechlein A."/>
            <person name="Hemmerich C."/>
            <person name="Brun Y.V."/>
        </authorList>
    </citation>
    <scope>NUCLEOTIDE SEQUENCE [LARGE SCALE GENOMIC DNA]</scope>
    <source>
        <strain evidence="2">ATCC 15264 / DSM 4735 / LMG 14903 / NBRC 16000 / CB 81</strain>
    </source>
</reference>
<keyword evidence="1" id="KW-0808">Transferase</keyword>
<organism evidence="1 2">
    <name type="scientific">Brevundimonas subvibrioides (strain ATCC 15264 / DSM 4735 / LMG 14903 / NBRC 16000 / CB 81)</name>
    <name type="common">Caulobacter subvibrioides</name>
    <dbReference type="NCBI Taxonomy" id="633149"/>
    <lineage>
        <taxon>Bacteria</taxon>
        <taxon>Pseudomonadati</taxon>
        <taxon>Pseudomonadota</taxon>
        <taxon>Alphaproteobacteria</taxon>
        <taxon>Caulobacterales</taxon>
        <taxon>Caulobacteraceae</taxon>
        <taxon>Brevundimonas</taxon>
    </lineage>
</organism>
<keyword evidence="2" id="KW-1185">Reference proteome</keyword>
<dbReference type="Proteomes" id="UP000002696">
    <property type="component" value="Chromosome"/>
</dbReference>
<dbReference type="BioCyc" id="BSUB633149:G1GM8-1153-MONOMER"/>
<proteinExistence type="predicted"/>
<evidence type="ECO:0000313" key="1">
    <source>
        <dbReference type="EMBL" id="ADL00467.1"/>
    </source>
</evidence>
<accession>D9QP34</accession>
<dbReference type="RefSeq" id="WP_013268570.1">
    <property type="nucleotide sequence ID" value="NC_014375.1"/>
</dbReference>
<sequence>MRPDLAAEAEEVDHSSNPRRVLINYEVARTAHVDRIKASGVECTMLYGRTYADFEGGADVKTFQRSPFGSTIHILANRYDVVEVNEPLFVRALPRIFASILAVVLARLMGRNTRLVTYAIENADVFAIAELKGGSLGWLARSAIALVATVALRSMDKTAFGSDAALANYRRLFKDQAAGKAQRLFSPLNSACRSCALDRDRTGAVFLGALEPRKGIERLMSIWPSVSAATDTSLDIIGGGYLEPSVLRWGSNYENVRIHGQLPQAEVHKILSRAKVLILLSQPDGFWREQIGLPLLEGLAHGCEVVASTDTSIAPWLSDQGHQVLDMRNSDVEIVSAVVEALDRPSRVKIILDSLPNLDGRVAASGWLWS</sequence>
<dbReference type="Pfam" id="PF13692">
    <property type="entry name" value="Glyco_trans_1_4"/>
    <property type="match status" value="1"/>
</dbReference>
<dbReference type="InParanoid" id="D9QP34"/>
<dbReference type="OrthoDB" id="9807414at2"/>
<dbReference type="AlphaFoldDB" id="D9QP34"/>
<dbReference type="eggNOG" id="COG0438">
    <property type="taxonomic scope" value="Bacteria"/>
</dbReference>
<dbReference type="EMBL" id="CP002102">
    <property type="protein sequence ID" value="ADL00467.1"/>
    <property type="molecule type" value="Genomic_DNA"/>
</dbReference>
<name>D9QP34_BRESC</name>
<dbReference type="HOGENOM" id="CLU_749434_0_0_5"/>
<dbReference type="SUPFAM" id="SSF53756">
    <property type="entry name" value="UDP-Glycosyltransferase/glycogen phosphorylase"/>
    <property type="match status" value="1"/>
</dbReference>